<dbReference type="FunFam" id="2.30.38.10:FF:000001">
    <property type="entry name" value="Non-ribosomal peptide synthetase PvdI"/>
    <property type="match status" value="1"/>
</dbReference>
<dbReference type="InterPro" id="IPR036736">
    <property type="entry name" value="ACP-like_sf"/>
</dbReference>
<dbReference type="InterPro" id="IPR020802">
    <property type="entry name" value="TesA-like"/>
</dbReference>
<dbReference type="FunFam" id="3.40.50.980:FF:000001">
    <property type="entry name" value="Non-ribosomal peptide synthetase"/>
    <property type="match status" value="1"/>
</dbReference>
<dbReference type="EMBL" id="JAAIKT010000001">
    <property type="protein sequence ID" value="NEW68834.1"/>
    <property type="molecule type" value="Genomic_DNA"/>
</dbReference>
<feature type="compositionally biased region" description="Low complexity" evidence="5">
    <location>
        <begin position="972"/>
        <end position="981"/>
    </location>
</feature>
<dbReference type="InterPro" id="IPR006162">
    <property type="entry name" value="Ppantetheine_attach_site"/>
</dbReference>
<dbReference type="InterPro" id="IPR010071">
    <property type="entry name" value="AA_adenyl_dom"/>
</dbReference>
<dbReference type="CDD" id="cd12117">
    <property type="entry name" value="A_NRPS_Srf_like"/>
    <property type="match status" value="1"/>
</dbReference>
<organism evidence="7 8">
    <name type="scientific">Streptomyces rhizosphaericus</name>
    <dbReference type="NCBI Taxonomy" id="114699"/>
    <lineage>
        <taxon>Bacteria</taxon>
        <taxon>Bacillati</taxon>
        <taxon>Actinomycetota</taxon>
        <taxon>Actinomycetes</taxon>
        <taxon>Kitasatosporales</taxon>
        <taxon>Streptomycetaceae</taxon>
        <taxon>Streptomyces</taxon>
        <taxon>Streptomyces violaceusniger group</taxon>
    </lineage>
</organism>
<sequence>MATQPGLQDILPLAPLQEGLLFHSVYDEAAPDVYVVQDTMDLEGDLDPEALRAACRTLLRRHANLRAGFRYAGLRRPVQFIPHEVPLPWEEFDLAALSDDERAAAADRVLEADRRRRFDLGKPPLMRFTLLRLGAGRHRFVLTNHHILLDGWSRPMLLRELLALYASRGDDSGLPRVRPFRDYLRWLADQDRDAAVAAWREAVAGLDGPTLVAPRAGDRPAVVPGRLDAELEPAVHEALAALARERALTLNSLVQGAWAVVLGGLTGRDDVVFGATVSGRPPELAGVETMVGLFINTLPVRVRLRPGEPLVDMVRRVQDEQTRLQAHQQIDLAEVRRLAGAGELFDTTMVFENYPVDLTAGNDEPGGASGLTVVGARNRDAAHYPLALVAVARGGLLRLRLDHQPDLVPEASARAVLDRVVRVLTAVATDPLRPVGRLELLSGDEHRAVSAFGRGTDTDVPDLGLPEAFRAQAARTPHAIAVRTGADALDYAALDARSEALARRLTRLGVAPETPVALLMERSANVVVSALGVLKAGGAYVPLRERDPADRLRLLTGLAGVSLVLTDRANADRAADLGLPSVVVDDGAVAPDPAPGEPDSALGEPDPAPGEPLPRLHADQIAYICHTSGSTGTPKGVAATHRHVLELAHDRSFTGGAHTRVLVHSPHAFDASTYEMWVPLLTGGTAVVAPPGDLDAGLLGKLLVEHEITGMFLTTGLFQLVADEAPEHFAGLQEVWTGGEAVPAASVRRVMDACPDTTVVDVYGPTETTTFAVRHRLPQGQEVPASVPIGRPLDNTRLMVLDTGLRPVPPGTAGELHIAGAGLARGYWRRPGITAERFVADPYGPPGARMYRTGDLVRWSPDGVLEYLGRADEQVKLRGFRIELGEIEARLGSHPDVAQTVVTVQEPRPGDKRLMAHLVAERGTTPSPEDLRAHLAAELPDYMVPAAFVVLDALPLTANGKVDRRALPVPDTGPAAATGARRAPRSPQEEILCGLFAEVLGLPSVGIDDDFFDAGGHSLLATRLVGRVRSVFGAELAVRQLFDTPTVAGLARALDTAGSARPALVPAEPRPDRVPASFAQRRLWFLHRFEGPSPTYNIPFALRLTGDLDRTALRDALVDVAERHESLRTVFAEDAEGPYQVVLSGPEARPALTVVPDVPPDRLEREIAAAVGYAFELTEELPLRVWLFETGEREHVLLLLVHHIAGDGWSVPLLARDIVSAYAARRDGTAPAWRPLPVSYADYSLWQHQVLGSEDDEDSLISRQLAYWKQTLAGLPDELALPADRPRPATSAHRGERVPYQVPGPLYERIRSLAGATKASPFMVVQAAVAALLTRLGAGTDIPLGTPVAGRTDDALDDLVGFFVNTLVLRTDTSGNPTFRELIARVRDTDLAAYAHQDLPFERLVEALNPKRSQSRHPVFQTMLTFNNTGQRQAADAAAPEDGVGAPGLAVEQLDSDTGTAKFDLLLSFAERHAPDGSVDGLNAGLEFSTDLFERDTAERIVARLLRLLAAMTANPQARLGEVPLLDEDEQATVLSGGQGAVRAAPDASLPDRFEAAVARGPHGVAVETAAGAVGYTELNTRANRLARLLIDRGVGPEDLVAVAMPRSADLVTALMAVLKAGAGYLPVDPEYPGGRIAFMLEDARPALVLTTRELAEALPEALAGRTFVTDDRHAAEALAAYPATDVTDDERARPLDPAHPAYVIYTSGSTGRPKGVVMPAGALANLLDWHQAQLPGGPGTRVAQFTAVSFDVSVQEILSALLHGKTLVVCPEDVRRDPARLARWLDDTGVQELYAPNLVIDAVCEAATAQGLRLPHLTDLVQAGEALTPHGAIRAFCAERPGRRLHNHYGPAETHVVTACPLPADPDAWTPGPAPIGRPVDNTAVRLLDPWLNPVPPGAPGELYIAGAALARGYIARADRTAERFVADPYGPPGTRMYRTGDLARLTRAGHLTYLGRTDTQVKVRGFRIEPGEIEAVLTAAPEVARAAVVVREDRPGDRRLVGYVVGAHGGQPEARRMREHAARHLPDHMVPAAFVTLDALPLTPNGKLDRAALPAPEYRTGTAPGVPRTPEERALCALFAEVLGVEKVGTEDEFFDLGGHSFLAARLVGRIRDEMGGDLPVRAVFDAPSPAALARLLTGGAVAEGGAAERGSTGALLPLRARGTAAPLFFLHPGGGFSWCYSGLVRHLGADVPVYGVQARGLDGAGPLPASMDEMVEDYAARIRSVQPHGPYRLAGWSFGGLTAQALAVRLRAEGEEVGMLAVLDSYPPGEHSDHSEPVEHEVVANNLRAMGFTFDMAELIADQERVLLRFREFLQGGNHPMAHLDHLEAQDVLALKDVYVNNVRIMRSYVPQFFDGDMLFVSADRKPADRETLLDVNLWQPLIGGSIEICTVDSHHGDLMTDARHAARIGRFLADRL</sequence>
<evidence type="ECO:0000313" key="8">
    <source>
        <dbReference type="Proteomes" id="UP000476310"/>
    </source>
</evidence>
<dbReference type="PANTHER" id="PTHR45527:SF1">
    <property type="entry name" value="FATTY ACID SYNTHASE"/>
    <property type="match status" value="1"/>
</dbReference>
<dbReference type="Pfam" id="PF00501">
    <property type="entry name" value="AMP-binding"/>
    <property type="match status" value="2"/>
</dbReference>
<dbReference type="InterPro" id="IPR029058">
    <property type="entry name" value="AB_hydrolase_fold"/>
</dbReference>
<dbReference type="FunFam" id="3.30.300.30:FF:000010">
    <property type="entry name" value="Enterobactin synthetase component F"/>
    <property type="match status" value="2"/>
</dbReference>
<dbReference type="GO" id="GO:0043041">
    <property type="term" value="P:amino acid activation for nonribosomal peptide biosynthetic process"/>
    <property type="evidence" value="ECO:0007669"/>
    <property type="project" value="TreeGrafter"/>
</dbReference>
<evidence type="ECO:0000256" key="1">
    <source>
        <dbReference type="ARBA" id="ARBA00001957"/>
    </source>
</evidence>
<dbReference type="GO" id="GO:0031177">
    <property type="term" value="F:phosphopantetheine binding"/>
    <property type="evidence" value="ECO:0007669"/>
    <property type="project" value="InterPro"/>
</dbReference>
<dbReference type="PROSITE" id="PS00455">
    <property type="entry name" value="AMP_BINDING"/>
    <property type="match status" value="2"/>
</dbReference>
<dbReference type="InterPro" id="IPR020845">
    <property type="entry name" value="AMP-binding_CS"/>
</dbReference>
<feature type="region of interest" description="Disordered" evidence="5">
    <location>
        <begin position="586"/>
        <end position="612"/>
    </location>
</feature>
<protein>
    <submittedName>
        <fullName evidence="7">Amino acid adenylation domain-containing protein</fullName>
    </submittedName>
</protein>
<dbReference type="GO" id="GO:0017000">
    <property type="term" value="P:antibiotic biosynthetic process"/>
    <property type="evidence" value="ECO:0007669"/>
    <property type="project" value="UniProtKB-ARBA"/>
</dbReference>
<dbReference type="CDD" id="cd19543">
    <property type="entry name" value="DCL_NRPS"/>
    <property type="match status" value="1"/>
</dbReference>
<dbReference type="Gene3D" id="3.30.300.30">
    <property type="match status" value="2"/>
</dbReference>
<comment type="similarity">
    <text evidence="2">Belongs to the ATP-dependent AMP-binding enzyme family.</text>
</comment>
<keyword evidence="4" id="KW-0597">Phosphoprotein</keyword>
<evidence type="ECO:0000256" key="5">
    <source>
        <dbReference type="SAM" id="MobiDB-lite"/>
    </source>
</evidence>
<dbReference type="GO" id="GO:0003824">
    <property type="term" value="F:catalytic activity"/>
    <property type="evidence" value="ECO:0007669"/>
    <property type="project" value="InterPro"/>
</dbReference>
<evidence type="ECO:0000256" key="2">
    <source>
        <dbReference type="ARBA" id="ARBA00006432"/>
    </source>
</evidence>
<dbReference type="Gene3D" id="2.30.38.10">
    <property type="entry name" value="Luciferase, Domain 3"/>
    <property type="match status" value="2"/>
</dbReference>
<evidence type="ECO:0000313" key="7">
    <source>
        <dbReference type="EMBL" id="NEW68834.1"/>
    </source>
</evidence>
<dbReference type="InterPro" id="IPR020806">
    <property type="entry name" value="PKS_PP-bd"/>
</dbReference>
<dbReference type="InterPro" id="IPR001242">
    <property type="entry name" value="Condensation_dom"/>
</dbReference>
<feature type="region of interest" description="Disordered" evidence="5">
    <location>
        <begin position="965"/>
        <end position="984"/>
    </location>
</feature>
<dbReference type="FunFam" id="1.10.1200.10:FF:000016">
    <property type="entry name" value="Non-ribosomal peptide synthase"/>
    <property type="match status" value="2"/>
</dbReference>
<comment type="caution">
    <text evidence="7">The sequence shown here is derived from an EMBL/GenBank/DDBJ whole genome shotgun (WGS) entry which is preliminary data.</text>
</comment>
<dbReference type="InterPro" id="IPR045851">
    <property type="entry name" value="AMP-bd_C_sf"/>
</dbReference>
<dbReference type="Proteomes" id="UP000476310">
    <property type="component" value="Unassembled WGS sequence"/>
</dbReference>
<dbReference type="SUPFAM" id="SSF53474">
    <property type="entry name" value="alpha/beta-Hydrolases"/>
    <property type="match status" value="1"/>
</dbReference>
<dbReference type="PROSITE" id="PS00012">
    <property type="entry name" value="PHOSPHOPANTETHEINE"/>
    <property type="match status" value="1"/>
</dbReference>
<name>A0A6G4A7M3_9ACTN</name>
<dbReference type="InterPro" id="IPR025110">
    <property type="entry name" value="AMP-bd_C"/>
</dbReference>
<dbReference type="InterPro" id="IPR001031">
    <property type="entry name" value="Thioesterase"/>
</dbReference>
<dbReference type="SUPFAM" id="SSF47336">
    <property type="entry name" value="ACP-like"/>
    <property type="match status" value="2"/>
</dbReference>
<dbReference type="GO" id="GO:0005829">
    <property type="term" value="C:cytosol"/>
    <property type="evidence" value="ECO:0007669"/>
    <property type="project" value="TreeGrafter"/>
</dbReference>
<dbReference type="Gene3D" id="3.40.50.1820">
    <property type="entry name" value="alpha/beta hydrolase"/>
    <property type="match status" value="1"/>
</dbReference>
<dbReference type="Gene3D" id="3.40.50.980">
    <property type="match status" value="4"/>
</dbReference>
<dbReference type="Gene3D" id="1.10.1200.10">
    <property type="entry name" value="ACP-like"/>
    <property type="match status" value="1"/>
</dbReference>
<evidence type="ECO:0000259" key="6">
    <source>
        <dbReference type="PROSITE" id="PS50075"/>
    </source>
</evidence>
<dbReference type="GO" id="GO:0044550">
    <property type="term" value="P:secondary metabolite biosynthetic process"/>
    <property type="evidence" value="ECO:0007669"/>
    <property type="project" value="TreeGrafter"/>
</dbReference>
<proteinExistence type="inferred from homology"/>
<dbReference type="NCBIfam" id="TIGR01733">
    <property type="entry name" value="AA-adenyl-dom"/>
    <property type="match status" value="2"/>
</dbReference>
<keyword evidence="3" id="KW-0596">Phosphopantetheine</keyword>
<dbReference type="InterPro" id="IPR009081">
    <property type="entry name" value="PP-bd_ACP"/>
</dbReference>
<dbReference type="SUPFAM" id="SSF56801">
    <property type="entry name" value="Acetyl-CoA synthetase-like"/>
    <property type="match status" value="2"/>
</dbReference>
<comment type="cofactor">
    <cofactor evidence="1">
        <name>pantetheine 4'-phosphate</name>
        <dbReference type="ChEBI" id="CHEBI:47942"/>
    </cofactor>
</comment>
<dbReference type="Pfam" id="PF00668">
    <property type="entry name" value="Condensation"/>
    <property type="match status" value="2"/>
</dbReference>
<dbReference type="Pfam" id="PF13193">
    <property type="entry name" value="AMP-binding_C"/>
    <property type="match status" value="2"/>
</dbReference>
<dbReference type="CDD" id="cd19540">
    <property type="entry name" value="LCL_NRPS-like"/>
    <property type="match status" value="1"/>
</dbReference>
<dbReference type="Gene3D" id="3.30.559.30">
    <property type="entry name" value="Nonribosomal peptide synthetase, condensation domain"/>
    <property type="match status" value="2"/>
</dbReference>
<dbReference type="Pfam" id="PF00975">
    <property type="entry name" value="Thioesterase"/>
    <property type="match status" value="1"/>
</dbReference>
<dbReference type="PROSITE" id="PS50075">
    <property type="entry name" value="CARRIER"/>
    <property type="match status" value="2"/>
</dbReference>
<evidence type="ECO:0000256" key="4">
    <source>
        <dbReference type="ARBA" id="ARBA00022553"/>
    </source>
</evidence>
<dbReference type="SUPFAM" id="SSF52777">
    <property type="entry name" value="CoA-dependent acyltransferases"/>
    <property type="match status" value="4"/>
</dbReference>
<feature type="domain" description="Carrier" evidence="6">
    <location>
        <begin position="983"/>
        <end position="1058"/>
    </location>
</feature>
<accession>A0A6G4A7M3</accession>
<dbReference type="SMART" id="SM00823">
    <property type="entry name" value="PKS_PP"/>
    <property type="match status" value="2"/>
</dbReference>
<gene>
    <name evidence="7" type="ORF">G4H13_00010</name>
</gene>
<dbReference type="GO" id="GO:0008610">
    <property type="term" value="P:lipid biosynthetic process"/>
    <property type="evidence" value="ECO:0007669"/>
    <property type="project" value="UniProtKB-ARBA"/>
</dbReference>
<dbReference type="InterPro" id="IPR000873">
    <property type="entry name" value="AMP-dep_synth/lig_dom"/>
</dbReference>
<dbReference type="Pfam" id="PF00550">
    <property type="entry name" value="PP-binding"/>
    <property type="match status" value="2"/>
</dbReference>
<dbReference type="RefSeq" id="WP_164422406.1">
    <property type="nucleotide sequence ID" value="NZ_JAAIKT010000001.1"/>
</dbReference>
<reference evidence="7" key="1">
    <citation type="submission" date="2020-02" db="EMBL/GenBank/DDBJ databases">
        <title>A new Streptomyces sp. for controlling soil-borne diseases.</title>
        <authorList>
            <person name="Li X."/>
            <person name="Tian Y."/>
            <person name="Gao K."/>
        </authorList>
    </citation>
    <scope>NUCLEOTIDE SEQUENCE [LARGE SCALE GENOMIC DNA]</scope>
    <source>
        <strain evidence="7">0250</strain>
    </source>
</reference>
<dbReference type="CDD" id="cd17651">
    <property type="entry name" value="A_NRPS_VisG_like"/>
    <property type="match status" value="1"/>
</dbReference>
<keyword evidence="8" id="KW-1185">Reference proteome</keyword>
<feature type="domain" description="Carrier" evidence="6">
    <location>
        <begin position="2068"/>
        <end position="2143"/>
    </location>
</feature>
<dbReference type="SMART" id="SM00824">
    <property type="entry name" value="PKS_TE"/>
    <property type="match status" value="1"/>
</dbReference>
<dbReference type="PANTHER" id="PTHR45527">
    <property type="entry name" value="NONRIBOSOMAL PEPTIDE SYNTHETASE"/>
    <property type="match status" value="1"/>
</dbReference>
<dbReference type="GO" id="GO:0072330">
    <property type="term" value="P:monocarboxylic acid biosynthetic process"/>
    <property type="evidence" value="ECO:0007669"/>
    <property type="project" value="UniProtKB-ARBA"/>
</dbReference>
<dbReference type="InterPro" id="IPR023213">
    <property type="entry name" value="CAT-like_dom_sf"/>
</dbReference>
<evidence type="ECO:0000256" key="3">
    <source>
        <dbReference type="ARBA" id="ARBA00022450"/>
    </source>
</evidence>
<dbReference type="Gene3D" id="3.30.559.10">
    <property type="entry name" value="Chloramphenicol acetyltransferase-like domain"/>
    <property type="match status" value="2"/>
</dbReference>